<keyword evidence="5" id="KW-0221">Differentiation</keyword>
<feature type="domain" description="EGF-like" evidence="10">
    <location>
        <begin position="494"/>
        <end position="531"/>
    </location>
</feature>
<dbReference type="PANTHER" id="PTHR24049">
    <property type="entry name" value="CRUMBS FAMILY MEMBER"/>
    <property type="match status" value="1"/>
</dbReference>
<dbReference type="SUPFAM" id="SSF57196">
    <property type="entry name" value="EGF/Laminin"/>
    <property type="match status" value="6"/>
</dbReference>
<dbReference type="PROSITE" id="PS01187">
    <property type="entry name" value="EGF_CA"/>
    <property type="match status" value="4"/>
</dbReference>
<keyword evidence="4" id="KW-0677">Repeat</keyword>
<dbReference type="InterPro" id="IPR009030">
    <property type="entry name" value="Growth_fac_rcpt_cys_sf"/>
</dbReference>
<dbReference type="Pfam" id="PF00008">
    <property type="entry name" value="EGF"/>
    <property type="match status" value="5"/>
</dbReference>
<dbReference type="EMBL" id="CM014088">
    <property type="protein sequence ID" value="TKS78440.1"/>
    <property type="molecule type" value="Genomic_DNA"/>
</dbReference>
<dbReference type="Pfam" id="PF12661">
    <property type="entry name" value="hEGF"/>
    <property type="match status" value="1"/>
</dbReference>
<evidence type="ECO:0000256" key="7">
    <source>
        <dbReference type="ARBA" id="ARBA00023180"/>
    </source>
</evidence>
<name>A0A4U5UUZ8_COLLU</name>
<dbReference type="GO" id="GO:0032991">
    <property type="term" value="C:protein-containing complex"/>
    <property type="evidence" value="ECO:0007669"/>
    <property type="project" value="TreeGrafter"/>
</dbReference>
<feature type="disulfide bond" evidence="8">
    <location>
        <begin position="637"/>
        <end position="646"/>
    </location>
</feature>
<dbReference type="AlphaFoldDB" id="A0A4U5UUZ8"/>
<feature type="disulfide bond" evidence="8">
    <location>
        <begin position="675"/>
        <end position="684"/>
    </location>
</feature>
<dbReference type="FunFam" id="2.10.25.10:FF:000095">
    <property type="entry name" value="Notch, isoform B"/>
    <property type="match status" value="1"/>
</dbReference>
<feature type="domain" description="EGF-like" evidence="10">
    <location>
        <begin position="687"/>
        <end position="725"/>
    </location>
</feature>
<evidence type="ECO:0000259" key="10">
    <source>
        <dbReference type="PROSITE" id="PS50026"/>
    </source>
</evidence>
<dbReference type="SMART" id="SM00179">
    <property type="entry name" value="EGF_CA"/>
    <property type="match status" value="8"/>
</dbReference>
<dbReference type="PROSITE" id="PS00010">
    <property type="entry name" value="ASX_HYDROXYL"/>
    <property type="match status" value="4"/>
</dbReference>
<dbReference type="InterPro" id="IPR018097">
    <property type="entry name" value="EGF_Ca-bd_CS"/>
</dbReference>
<keyword evidence="3" id="KW-0732">Signal</keyword>
<dbReference type="InterPro" id="IPR013032">
    <property type="entry name" value="EGF-like_CS"/>
</dbReference>
<keyword evidence="6 8" id="KW-1015">Disulfide bond</keyword>
<evidence type="ECO:0000256" key="2">
    <source>
        <dbReference type="ARBA" id="ARBA00022536"/>
    </source>
</evidence>
<dbReference type="GO" id="GO:0005886">
    <property type="term" value="C:plasma membrane"/>
    <property type="evidence" value="ECO:0007669"/>
    <property type="project" value="UniProtKB-ARBA"/>
</dbReference>
<keyword evidence="12" id="KW-1185">Reference proteome</keyword>
<dbReference type="GO" id="GO:0005509">
    <property type="term" value="F:calcium ion binding"/>
    <property type="evidence" value="ECO:0007669"/>
    <property type="project" value="InterPro"/>
</dbReference>
<accession>A0A4U5UUZ8</accession>
<feature type="domain" description="EGF-like" evidence="10">
    <location>
        <begin position="649"/>
        <end position="685"/>
    </location>
</feature>
<dbReference type="Pfam" id="PF07645">
    <property type="entry name" value="EGF_CA"/>
    <property type="match status" value="1"/>
</dbReference>
<gene>
    <name evidence="11" type="ORF">D9C73_012734</name>
</gene>
<evidence type="ECO:0000313" key="11">
    <source>
        <dbReference type="EMBL" id="TKS78440.1"/>
    </source>
</evidence>
<dbReference type="GO" id="GO:0045197">
    <property type="term" value="P:establishment or maintenance of epithelial cell apical/basal polarity"/>
    <property type="evidence" value="ECO:0007669"/>
    <property type="project" value="TreeGrafter"/>
</dbReference>
<dbReference type="SUPFAM" id="SSF57184">
    <property type="entry name" value="Growth factor receptor domain"/>
    <property type="match status" value="1"/>
</dbReference>
<evidence type="ECO:0000256" key="4">
    <source>
        <dbReference type="ARBA" id="ARBA00022737"/>
    </source>
</evidence>
<feature type="region of interest" description="Disordered" evidence="9">
    <location>
        <begin position="31"/>
        <end position="50"/>
    </location>
</feature>
<dbReference type="PRINTS" id="PR00010">
    <property type="entry name" value="EGFBLOOD"/>
</dbReference>
<dbReference type="FunFam" id="2.10.25.10:FF:000127">
    <property type="entry name" value="Neurogenic locus notch protein 1"/>
    <property type="match status" value="1"/>
</dbReference>
<feature type="disulfide bond" evidence="8">
    <location>
        <begin position="558"/>
        <end position="567"/>
    </location>
</feature>
<proteinExistence type="predicted"/>
<feature type="domain" description="EGF-like" evidence="10">
    <location>
        <begin position="532"/>
        <end position="568"/>
    </location>
</feature>
<dbReference type="GO" id="GO:0007157">
    <property type="term" value="P:heterophilic cell-cell adhesion via plasma membrane cell adhesion molecules"/>
    <property type="evidence" value="ECO:0007669"/>
    <property type="project" value="TreeGrafter"/>
</dbReference>
<feature type="disulfide bond" evidence="8">
    <location>
        <begin position="521"/>
        <end position="530"/>
    </location>
</feature>
<feature type="domain" description="EGF-like" evidence="10">
    <location>
        <begin position="451"/>
        <end position="491"/>
    </location>
</feature>
<dbReference type="PROSITE" id="PS50026">
    <property type="entry name" value="EGF_3"/>
    <property type="match status" value="8"/>
</dbReference>
<evidence type="ECO:0000256" key="9">
    <source>
        <dbReference type="SAM" id="MobiDB-lite"/>
    </source>
</evidence>
<evidence type="ECO:0000256" key="5">
    <source>
        <dbReference type="ARBA" id="ARBA00022782"/>
    </source>
</evidence>
<dbReference type="InterPro" id="IPR049883">
    <property type="entry name" value="NOTCH1_EGF-like"/>
</dbReference>
<keyword evidence="7" id="KW-0325">Glycoprotein</keyword>
<feature type="disulfide bond" evidence="8">
    <location>
        <begin position="481"/>
        <end position="490"/>
    </location>
</feature>
<dbReference type="FunFam" id="2.10.25.10:FF:000100">
    <property type="entry name" value="neurogenic locus notch homolog protein 3"/>
    <property type="match status" value="1"/>
</dbReference>
<feature type="disulfide bond" evidence="8">
    <location>
        <begin position="598"/>
        <end position="607"/>
    </location>
</feature>
<dbReference type="PANTHER" id="PTHR24049:SF22">
    <property type="entry name" value="DROSOPHILA CRUMBS HOMOLOG"/>
    <property type="match status" value="1"/>
</dbReference>
<dbReference type="InterPro" id="IPR051022">
    <property type="entry name" value="Notch_Cell-Fate_Det"/>
</dbReference>
<protein>
    <submittedName>
        <fullName evidence="11">Neurogenic locus notch-like protein 1</fullName>
    </submittedName>
</protein>
<evidence type="ECO:0000256" key="1">
    <source>
        <dbReference type="ARBA" id="ARBA00022473"/>
    </source>
</evidence>
<dbReference type="FunFam" id="2.10.25.10:FF:000080">
    <property type="entry name" value="Neurogenic locus notch 1"/>
    <property type="match status" value="1"/>
</dbReference>
<dbReference type="SMART" id="SM00181">
    <property type="entry name" value="EGF"/>
    <property type="match status" value="8"/>
</dbReference>
<dbReference type="PROSITE" id="PS00022">
    <property type="entry name" value="EGF_1"/>
    <property type="match status" value="6"/>
</dbReference>
<dbReference type="STRING" id="240159.A0A4U5UUZ8"/>
<dbReference type="Proteomes" id="UP000298787">
    <property type="component" value="Chromosome 11"/>
</dbReference>
<dbReference type="CDD" id="cd00054">
    <property type="entry name" value="EGF_CA"/>
    <property type="match status" value="8"/>
</dbReference>
<dbReference type="FunFam" id="2.10.25.10:FF:000125">
    <property type="entry name" value="Neurogenic locus notch protein-like"/>
    <property type="match status" value="1"/>
</dbReference>
<organism evidence="11 12">
    <name type="scientific">Collichthys lucidus</name>
    <name type="common">Big head croaker</name>
    <name type="synonym">Sciaena lucida</name>
    <dbReference type="NCBI Taxonomy" id="240159"/>
    <lineage>
        <taxon>Eukaryota</taxon>
        <taxon>Metazoa</taxon>
        <taxon>Chordata</taxon>
        <taxon>Craniata</taxon>
        <taxon>Vertebrata</taxon>
        <taxon>Euteleostomi</taxon>
        <taxon>Actinopterygii</taxon>
        <taxon>Neopterygii</taxon>
        <taxon>Teleostei</taxon>
        <taxon>Neoteleostei</taxon>
        <taxon>Acanthomorphata</taxon>
        <taxon>Eupercaria</taxon>
        <taxon>Sciaenidae</taxon>
        <taxon>Collichthys</taxon>
    </lineage>
</organism>
<feature type="domain" description="EGF-like" evidence="10">
    <location>
        <begin position="570"/>
        <end position="608"/>
    </location>
</feature>
<dbReference type="InterPro" id="IPR001881">
    <property type="entry name" value="EGF-like_Ca-bd_dom"/>
</dbReference>
<evidence type="ECO:0000256" key="3">
    <source>
        <dbReference type="ARBA" id="ARBA00022729"/>
    </source>
</evidence>
<dbReference type="InterPro" id="IPR000742">
    <property type="entry name" value="EGF"/>
</dbReference>
<dbReference type="GO" id="GO:0048731">
    <property type="term" value="P:system development"/>
    <property type="evidence" value="ECO:0007669"/>
    <property type="project" value="UniProtKB-ARBA"/>
</dbReference>
<dbReference type="FunFam" id="2.10.25.10:FF:000151">
    <property type="entry name" value="FAT atypical cadherin 4"/>
    <property type="match status" value="1"/>
</dbReference>
<evidence type="ECO:0000256" key="8">
    <source>
        <dbReference type="PROSITE-ProRule" id="PRU00076"/>
    </source>
</evidence>
<feature type="disulfide bond" evidence="8">
    <location>
        <begin position="715"/>
        <end position="724"/>
    </location>
</feature>
<comment type="caution">
    <text evidence="8">Lacks conserved residue(s) required for the propagation of feature annotation.</text>
</comment>
<keyword evidence="1" id="KW-0217">Developmental protein</keyword>
<reference evidence="11 12" key="1">
    <citation type="submission" date="2019-01" db="EMBL/GenBank/DDBJ databases">
        <title>Genome Assembly of Collichthys lucidus.</title>
        <authorList>
            <person name="Cai M."/>
            <person name="Xiao S."/>
        </authorList>
    </citation>
    <scope>NUCLEOTIDE SEQUENCE [LARGE SCALE GENOMIC DNA]</scope>
    <source>
        <strain evidence="11">JT15FE1705JMU</strain>
        <tissue evidence="11">Muscle</tissue>
    </source>
</reference>
<feature type="domain" description="EGF-like" evidence="10">
    <location>
        <begin position="727"/>
        <end position="769"/>
    </location>
</feature>
<sequence length="915" mass="101072">MVSDRRSTGTSALRSIFNTVYFLSEEIIREHRKRPQRKPPDGLQNRSFSPSCGVRGRTLVAKFDGVDSPLAGLQRVTWRLKMCDCSQSPNLFRRGGIQSGSFSSSRTETGLFSKRPAVIQCISFTEMPCVTVKGVAVPRIPKYGLSQSVNACANVVWCELDKHVYAKSYQPLDEIINCQFIFLLSIMHNAKNANVLPEEDSLTQNTVVRTRVSGPPTTPFHSAGAPLTRCVWLSTHCAYVARAPQYWEAAARHKNDKYMQPLEIQHKLAPAAAITLVIHVKPLDVKLTSFSDDCQQSQETTSEWPEGRKGAVSDHIITQRETHSARLLYGRCRRCWVPFGKSPAAPHRNRTTLSASQVSIKESLNIFCLTPPTLYVCALIEAVKLRARKSCFVLSVYLTGRCQVKEQTVTLLCPACATVDLLLAPQPECVWIVRPRATRCPDGYVGSRCQFRDPCLSSPCMNGGMCRAVPKGNTVDYSCTCRLGYSDRRCLTPINNVCISSMCHNGGTCELESLQTYRCRCPPGWSGKLCQQPDPCASNPCANGGQCSAFESNFICRCTPFFSGKTCKQDVNECDVNPSPCKNGGMCINDVGGYRCKCPTEYTGKHCESRYLPCNPSPCHNGGTCIQRGETSYECSCVPGFTGKNCNHNIDDCPGHECHNGGTCVDGVNTYNCQCKPEFTGQLCTEDVDECQLMPNACQNGGTCHNTFGSYQCVCVNGWTGDDCSENIDDCASAACNHGSTCHDRVASFFCECPHGRTATLVRKGSNCDTNPVSGNHFCTCPSGYVGASCDKDVDECALAQNFWEPFICQESFSTIIRNCFIQATKRAHSFLLLWVLWLRGGVLRDRYGRVRQQPLPEQRQVYRQDQHLPLRVPHSIPYFETSAVTGVDVDQAVTTLLGSCNEEDGAEHLRGPRL</sequence>
<dbReference type="Gene3D" id="2.10.25.10">
    <property type="entry name" value="Laminin"/>
    <property type="match status" value="8"/>
</dbReference>
<dbReference type="GO" id="GO:0030154">
    <property type="term" value="P:cell differentiation"/>
    <property type="evidence" value="ECO:0007669"/>
    <property type="project" value="UniProtKB-KW"/>
</dbReference>
<dbReference type="PROSITE" id="PS01186">
    <property type="entry name" value="EGF_2"/>
    <property type="match status" value="4"/>
</dbReference>
<keyword evidence="2 8" id="KW-0245">EGF-like domain</keyword>
<dbReference type="InterPro" id="IPR000152">
    <property type="entry name" value="EGF-type_Asp/Asn_hydroxyl_site"/>
</dbReference>
<feature type="domain" description="EGF-like" evidence="10">
    <location>
        <begin position="610"/>
        <end position="647"/>
    </location>
</feature>
<evidence type="ECO:0000313" key="12">
    <source>
        <dbReference type="Proteomes" id="UP000298787"/>
    </source>
</evidence>
<evidence type="ECO:0000256" key="6">
    <source>
        <dbReference type="ARBA" id="ARBA00023157"/>
    </source>
</evidence>